<evidence type="ECO:0000313" key="1">
    <source>
        <dbReference type="EMBL" id="MCD7449022.1"/>
    </source>
</evidence>
<dbReference type="EMBL" id="JACEIK010000079">
    <property type="protein sequence ID" value="MCD7449022.1"/>
    <property type="molecule type" value="Genomic_DNA"/>
</dbReference>
<reference evidence="1 2" key="1">
    <citation type="journal article" date="2021" name="BMC Genomics">
        <title>Datura genome reveals duplications of psychoactive alkaloid biosynthetic genes and high mutation rate following tissue culture.</title>
        <authorList>
            <person name="Rajewski A."/>
            <person name="Carter-House D."/>
            <person name="Stajich J."/>
            <person name="Litt A."/>
        </authorList>
    </citation>
    <scope>NUCLEOTIDE SEQUENCE [LARGE SCALE GENOMIC DNA]</scope>
    <source>
        <strain evidence="1">AR-01</strain>
    </source>
</reference>
<proteinExistence type="predicted"/>
<keyword evidence="2" id="KW-1185">Reference proteome</keyword>
<sequence>MSSFDILSVAPAIFVKHRVFDPFVNRFKKSKGDHTELTQLQRMLKLSKVTLALLKPNTSGSRTLCLRNMIDATLRMSKLDILAAGILKFAIVIFMASPCSTKSDALCENY</sequence>
<comment type="caution">
    <text evidence="1">The sequence shown here is derived from an EMBL/GenBank/DDBJ whole genome shotgun (WGS) entry which is preliminary data.</text>
</comment>
<gene>
    <name evidence="1" type="ORF">HAX54_048105</name>
</gene>
<evidence type="ECO:0000313" key="2">
    <source>
        <dbReference type="Proteomes" id="UP000823775"/>
    </source>
</evidence>
<organism evidence="1 2">
    <name type="scientific">Datura stramonium</name>
    <name type="common">Jimsonweed</name>
    <name type="synonym">Common thornapple</name>
    <dbReference type="NCBI Taxonomy" id="4076"/>
    <lineage>
        <taxon>Eukaryota</taxon>
        <taxon>Viridiplantae</taxon>
        <taxon>Streptophyta</taxon>
        <taxon>Embryophyta</taxon>
        <taxon>Tracheophyta</taxon>
        <taxon>Spermatophyta</taxon>
        <taxon>Magnoliopsida</taxon>
        <taxon>eudicotyledons</taxon>
        <taxon>Gunneridae</taxon>
        <taxon>Pentapetalae</taxon>
        <taxon>asterids</taxon>
        <taxon>lamiids</taxon>
        <taxon>Solanales</taxon>
        <taxon>Solanaceae</taxon>
        <taxon>Solanoideae</taxon>
        <taxon>Datureae</taxon>
        <taxon>Datura</taxon>
    </lineage>
</organism>
<accession>A0ABS8RQC8</accession>
<dbReference type="Proteomes" id="UP000823775">
    <property type="component" value="Unassembled WGS sequence"/>
</dbReference>
<name>A0ABS8RQC8_DATST</name>
<protein>
    <submittedName>
        <fullName evidence="1">Uncharacterized protein</fullName>
    </submittedName>
</protein>